<dbReference type="Proteomes" id="UP000294215">
    <property type="component" value="Unassembled WGS sequence"/>
</dbReference>
<keyword evidence="2" id="KW-0614">Plasmid</keyword>
<dbReference type="AlphaFoldDB" id="A0AB38HVJ7"/>
<organism evidence="2 3">
    <name type="scientific">Rhizobium ruizarguesonis</name>
    <dbReference type="NCBI Taxonomy" id="2081791"/>
    <lineage>
        <taxon>Bacteria</taxon>
        <taxon>Pseudomonadati</taxon>
        <taxon>Pseudomonadota</taxon>
        <taxon>Alphaproteobacteria</taxon>
        <taxon>Hyphomicrobiales</taxon>
        <taxon>Rhizobiaceae</taxon>
        <taxon>Rhizobium/Agrobacterium group</taxon>
        <taxon>Rhizobium</taxon>
    </lineage>
</organism>
<dbReference type="EMBL" id="SIMR01000003">
    <property type="protein sequence ID" value="TBC05719.1"/>
    <property type="molecule type" value="Genomic_DNA"/>
</dbReference>
<evidence type="ECO:0000313" key="2">
    <source>
        <dbReference type="EMBL" id="TBC05719.1"/>
    </source>
</evidence>
<feature type="region of interest" description="Disordered" evidence="1">
    <location>
        <begin position="95"/>
        <end position="114"/>
    </location>
</feature>
<comment type="caution">
    <text evidence="2">The sequence shown here is derived from an EMBL/GenBank/DDBJ whole genome shotgun (WGS) entry which is preliminary data.</text>
</comment>
<reference evidence="2 3" key="1">
    <citation type="submission" date="2019-02" db="EMBL/GenBank/DDBJ databases">
        <title>The genomic architecture of introgression among sibling species of bacteria.</title>
        <authorList>
            <person name="Cavassim M.I.A."/>
            <person name="Moeskjaer S."/>
            <person name="Moslemi C."/>
            <person name="Fields B."/>
            <person name="Bachmann A."/>
            <person name="Vilhjalmsson B."/>
            <person name="Schierup M.H."/>
            <person name="Young J.P.W."/>
            <person name="Andersen S.U."/>
        </authorList>
    </citation>
    <scope>NUCLEOTIDE SEQUENCE [LARGE SCALE GENOMIC DNA]</scope>
    <source>
        <strain evidence="2 3">SM92</strain>
        <plasmid evidence="2">pSM92_Rh02</plasmid>
    </source>
</reference>
<name>A0AB38HVJ7_9HYPH</name>
<protein>
    <submittedName>
        <fullName evidence="2">Uncharacterized protein</fullName>
    </submittedName>
</protein>
<evidence type="ECO:0000256" key="1">
    <source>
        <dbReference type="SAM" id="MobiDB-lite"/>
    </source>
</evidence>
<feature type="region of interest" description="Disordered" evidence="1">
    <location>
        <begin position="16"/>
        <end position="39"/>
    </location>
</feature>
<accession>A0AB38HVJ7</accession>
<gene>
    <name evidence="2" type="ORF">ELH40_31770</name>
</gene>
<evidence type="ECO:0000313" key="3">
    <source>
        <dbReference type="Proteomes" id="UP000294215"/>
    </source>
</evidence>
<proteinExistence type="predicted"/>
<sequence length="114" mass="12452">MSLKIANRLGLLRRREGAGYRPCDPRDPPSPAGWTLSRPEPHRNFSGYLQLGRKDRTGAPYWGCPLPSSCAIRPSSCPVSAGLIFDTAKREHQVDLMPQGGNDPLARIGNDARG</sequence>
<geneLocation type="plasmid" evidence="2">
    <name>pSM92_Rh02</name>
</geneLocation>
<feature type="compositionally biased region" description="Basic and acidic residues" evidence="1">
    <location>
        <begin position="16"/>
        <end position="27"/>
    </location>
</feature>